<evidence type="ECO:0000256" key="4">
    <source>
        <dbReference type="SAM" id="Phobius"/>
    </source>
</evidence>
<feature type="compositionally biased region" description="Polar residues" evidence="3">
    <location>
        <begin position="428"/>
        <end position="440"/>
    </location>
</feature>
<dbReference type="GO" id="GO:2000022">
    <property type="term" value="P:regulation of jasmonic acid mediated signaling pathway"/>
    <property type="evidence" value="ECO:0007669"/>
    <property type="project" value="UniProtKB-UniRule"/>
</dbReference>
<dbReference type="InterPro" id="IPR010399">
    <property type="entry name" value="Tify_dom"/>
</dbReference>
<keyword evidence="4" id="KW-0812">Transmembrane</keyword>
<accession>A0A834Z1Y4</accession>
<comment type="similarity">
    <text evidence="1 2">Belongs to the TIFY/JAZ family.</text>
</comment>
<feature type="domain" description="Tify" evidence="5">
    <location>
        <begin position="199"/>
        <end position="234"/>
    </location>
</feature>
<dbReference type="AlphaFoldDB" id="A0A834Z1Y4"/>
<keyword evidence="7" id="KW-1185">Reference proteome</keyword>
<keyword evidence="4" id="KW-1133">Transmembrane helix</keyword>
<dbReference type="PANTHER" id="PTHR33077:SF90">
    <property type="entry name" value="PROTEIN TIFY 7"/>
    <property type="match status" value="1"/>
</dbReference>
<evidence type="ECO:0000256" key="2">
    <source>
        <dbReference type="RuleBase" id="RU369065"/>
    </source>
</evidence>
<feature type="compositionally biased region" description="Polar residues" evidence="3">
    <location>
        <begin position="394"/>
        <end position="407"/>
    </location>
</feature>
<dbReference type="Pfam" id="PF09425">
    <property type="entry name" value="Jas_motif"/>
    <property type="match status" value="1"/>
</dbReference>
<dbReference type="SMART" id="SM00979">
    <property type="entry name" value="TIFY"/>
    <property type="match status" value="1"/>
</dbReference>
<feature type="compositionally biased region" description="Polar residues" evidence="3">
    <location>
        <begin position="285"/>
        <end position="311"/>
    </location>
</feature>
<comment type="caution">
    <text evidence="6">The sequence shown here is derived from an EMBL/GenBank/DDBJ whole genome shotgun (WGS) entry which is preliminary data.</text>
</comment>
<protein>
    <recommendedName>
        <fullName evidence="2">Protein TIFY</fullName>
    </recommendedName>
    <alternativeName>
        <fullName evidence="2">Jasmonate ZIM domain-containing protein</fullName>
    </alternativeName>
</protein>
<dbReference type="InterPro" id="IPR018467">
    <property type="entry name" value="CCT_CS"/>
</dbReference>
<dbReference type="Pfam" id="PF06200">
    <property type="entry name" value="tify"/>
    <property type="match status" value="1"/>
</dbReference>
<proteinExistence type="inferred from homology"/>
<comment type="function">
    <text evidence="2">Repressor of jasmonate responses.</text>
</comment>
<evidence type="ECO:0000259" key="5">
    <source>
        <dbReference type="PROSITE" id="PS51320"/>
    </source>
</evidence>
<comment type="subcellular location">
    <subcellularLocation>
        <location evidence="2">Nucleus</location>
    </subcellularLocation>
</comment>
<dbReference type="GO" id="GO:0031347">
    <property type="term" value="P:regulation of defense response"/>
    <property type="evidence" value="ECO:0007669"/>
    <property type="project" value="UniProtKB-UniRule"/>
</dbReference>
<dbReference type="EMBL" id="JABCRI010000010">
    <property type="protein sequence ID" value="KAF8398960.1"/>
    <property type="molecule type" value="Genomic_DNA"/>
</dbReference>
<dbReference type="OrthoDB" id="1939212at2759"/>
<reference evidence="6 7" key="1">
    <citation type="submission" date="2020-04" db="EMBL/GenBank/DDBJ databases">
        <title>Plant Genome Project.</title>
        <authorList>
            <person name="Zhang R.-G."/>
        </authorList>
    </citation>
    <scope>NUCLEOTIDE SEQUENCE [LARGE SCALE GENOMIC DNA]</scope>
    <source>
        <strain evidence="6">YNK0</strain>
        <tissue evidence="6">Leaf</tissue>
    </source>
</reference>
<dbReference type="PROSITE" id="PS51320">
    <property type="entry name" value="TIFY"/>
    <property type="match status" value="1"/>
</dbReference>
<dbReference type="GO" id="GO:0005634">
    <property type="term" value="C:nucleus"/>
    <property type="evidence" value="ECO:0007669"/>
    <property type="project" value="UniProtKB-SubCell"/>
</dbReference>
<comment type="domain">
    <text evidence="2">The jas domain is required for interaction with COI1.</text>
</comment>
<dbReference type="GO" id="GO:0009611">
    <property type="term" value="P:response to wounding"/>
    <property type="evidence" value="ECO:0007669"/>
    <property type="project" value="UniProtKB-UniRule"/>
</dbReference>
<keyword evidence="4" id="KW-0472">Membrane</keyword>
<dbReference type="PANTHER" id="PTHR33077">
    <property type="entry name" value="PROTEIN TIFY 4A-RELATED-RELATED"/>
    <property type="match status" value="1"/>
</dbReference>
<dbReference type="InterPro" id="IPR040390">
    <property type="entry name" value="TIFY/JAZ"/>
</dbReference>
<keyword evidence="2" id="KW-0539">Nucleus</keyword>
<evidence type="ECO:0000256" key="3">
    <source>
        <dbReference type="SAM" id="MobiDB-lite"/>
    </source>
</evidence>
<feature type="transmembrane region" description="Helical" evidence="4">
    <location>
        <begin position="231"/>
        <end position="253"/>
    </location>
</feature>
<keyword evidence="2" id="KW-1184">Jasmonic acid signaling pathway</keyword>
<feature type="region of interest" description="Disordered" evidence="3">
    <location>
        <begin position="380"/>
        <end position="440"/>
    </location>
</feature>
<dbReference type="Proteomes" id="UP000655225">
    <property type="component" value="Unassembled WGS sequence"/>
</dbReference>
<gene>
    <name evidence="6" type="ORF">HHK36_014825</name>
</gene>
<evidence type="ECO:0000313" key="6">
    <source>
        <dbReference type="EMBL" id="KAF8398960.1"/>
    </source>
</evidence>
<feature type="region of interest" description="Disordered" evidence="3">
    <location>
        <begin position="260"/>
        <end position="319"/>
    </location>
</feature>
<dbReference type="OMA" id="EHIDPAP"/>
<evidence type="ECO:0000256" key="1">
    <source>
        <dbReference type="ARBA" id="ARBA00008614"/>
    </source>
</evidence>
<evidence type="ECO:0000313" key="7">
    <source>
        <dbReference type="Proteomes" id="UP000655225"/>
    </source>
</evidence>
<organism evidence="6 7">
    <name type="scientific">Tetracentron sinense</name>
    <name type="common">Spur-leaf</name>
    <dbReference type="NCBI Taxonomy" id="13715"/>
    <lineage>
        <taxon>Eukaryota</taxon>
        <taxon>Viridiplantae</taxon>
        <taxon>Streptophyta</taxon>
        <taxon>Embryophyta</taxon>
        <taxon>Tracheophyta</taxon>
        <taxon>Spermatophyta</taxon>
        <taxon>Magnoliopsida</taxon>
        <taxon>Trochodendrales</taxon>
        <taxon>Trochodendraceae</taxon>
        <taxon>Tetracentron</taxon>
    </lineage>
</organism>
<name>A0A834Z1Y4_TETSI</name>
<sequence length="440" mass="46466">MERDFLGLNSKDSFAMVKEEIKGGGRDSASMRGSGMQWPFSDKVSGLPQFMSFQATEEDRTRKIVYDPLKSSGLMPISTVEAFDTNHKPSPGIVQKNFNLSRQAGTHYAMTTYPLQHIDAHSNQRRNEVRTFSISNQTISVAMSNPFINAHVTSTGQNLAAAAMRQQPLGGIPVTAPNTFLPTAGFMAGITDPRNISKPAGAPAQLTIFYAGAVNVYDDVSPEKVSLSLSLYIYIYIYIYICTCAAQAIMFLAGNGSSRTANTTHPRAQVQAPTPKPVAGDGVHRNQSLTSPCSGLSSPMSVTSHASAQSGSGIGSPDESMAAKTIGALAAAGSQLEPPKTASSVGSSAATLIPSAVPQARKASLARFLEKRKERVSNTAPYDLSKKLTDGTAPGSNMVSTSVNSSAGVGPPPASKDQSWCLGPARNEGNNANLRTTLEM</sequence>